<dbReference type="Proteomes" id="UP000245890">
    <property type="component" value="Unassembled WGS sequence"/>
</dbReference>
<proteinExistence type="predicted"/>
<dbReference type="RefSeq" id="WP_116469144.1">
    <property type="nucleotide sequence ID" value="NZ_QENQ01000001.1"/>
</dbReference>
<evidence type="ECO:0008006" key="4">
    <source>
        <dbReference type="Google" id="ProtNLM"/>
    </source>
</evidence>
<accession>A0A2U0SEA5</accession>
<feature type="transmembrane region" description="Helical" evidence="1">
    <location>
        <begin position="100"/>
        <end position="121"/>
    </location>
</feature>
<dbReference type="AlphaFoldDB" id="A0A2U0SEA5"/>
<protein>
    <recommendedName>
        <fullName evidence="4">Sugar transporter</fullName>
    </recommendedName>
</protein>
<feature type="transmembrane region" description="Helical" evidence="1">
    <location>
        <begin position="40"/>
        <end position="61"/>
    </location>
</feature>
<sequence>MLFLWGVVGCVAFYFHVTFDPAQSSTATAWDRAYHRALPGWFIYDYAVAVAAALLGSMAMLRRSRWANILYIVSLAAVIVQFGYVFAFTPLVAAKGIGAAAFPLFIAGVGVFQIWLAGLATRRGWIL</sequence>
<organism evidence="2 3">
    <name type="scientific">Sphingomonas pokkalii</name>
    <dbReference type="NCBI Taxonomy" id="2175090"/>
    <lineage>
        <taxon>Bacteria</taxon>
        <taxon>Pseudomonadati</taxon>
        <taxon>Pseudomonadota</taxon>
        <taxon>Alphaproteobacteria</taxon>
        <taxon>Sphingomonadales</taxon>
        <taxon>Sphingomonadaceae</taxon>
        <taxon>Sphingomonas</taxon>
    </lineage>
</organism>
<dbReference type="EMBL" id="QENQ01000001">
    <property type="protein sequence ID" value="PVX29712.1"/>
    <property type="molecule type" value="Genomic_DNA"/>
</dbReference>
<evidence type="ECO:0000313" key="3">
    <source>
        <dbReference type="Proteomes" id="UP000245890"/>
    </source>
</evidence>
<keyword evidence="1" id="KW-0812">Transmembrane</keyword>
<comment type="caution">
    <text evidence="2">The sequence shown here is derived from an EMBL/GenBank/DDBJ whole genome shotgun (WGS) entry which is preliminary data.</text>
</comment>
<evidence type="ECO:0000256" key="1">
    <source>
        <dbReference type="SAM" id="Phobius"/>
    </source>
</evidence>
<name>A0A2U0SEA5_9SPHN</name>
<feature type="transmembrane region" description="Helical" evidence="1">
    <location>
        <begin position="68"/>
        <end position="88"/>
    </location>
</feature>
<evidence type="ECO:0000313" key="2">
    <source>
        <dbReference type="EMBL" id="PVX29712.1"/>
    </source>
</evidence>
<keyword evidence="3" id="KW-1185">Reference proteome</keyword>
<keyword evidence="1" id="KW-0472">Membrane</keyword>
<dbReference type="OrthoDB" id="7507670at2"/>
<gene>
    <name evidence="2" type="ORF">DD559_10600</name>
</gene>
<keyword evidence="1" id="KW-1133">Transmembrane helix</keyword>
<reference evidence="2 3" key="1">
    <citation type="submission" date="2018-05" db="EMBL/GenBank/DDBJ databases">
        <title>Description of Sphingomonas pokkalii sp nov, isolated from the rhizosphere of saline tolerant pokkali rice and its draft genome analysis.</title>
        <authorList>
            <person name="Menon R."/>
            <person name="Kumari S."/>
            <person name="Rameshkumar N."/>
        </authorList>
    </citation>
    <scope>NUCLEOTIDE SEQUENCE [LARGE SCALE GENOMIC DNA]</scope>
    <source>
        <strain evidence="2 3">L3B27</strain>
    </source>
</reference>